<evidence type="ECO:0000313" key="2">
    <source>
        <dbReference type="EMBL" id="AKA25470.1"/>
    </source>
</evidence>
<name>A0A0D5Y334_9PSED</name>
<evidence type="ECO:0000313" key="3">
    <source>
        <dbReference type="Proteomes" id="UP000032748"/>
    </source>
</evidence>
<dbReference type="AlphaFoldDB" id="A0A0D5Y334"/>
<evidence type="ECO:0000256" key="1">
    <source>
        <dbReference type="SAM" id="SignalP"/>
    </source>
</evidence>
<organism evidence="2 3">
    <name type="scientific">Pseudomonas chlororaphis</name>
    <dbReference type="NCBI Taxonomy" id="587753"/>
    <lineage>
        <taxon>Bacteria</taxon>
        <taxon>Pseudomonadati</taxon>
        <taxon>Pseudomonadota</taxon>
        <taxon>Gammaproteobacteria</taxon>
        <taxon>Pseudomonadales</taxon>
        <taxon>Pseudomonadaceae</taxon>
        <taxon>Pseudomonas</taxon>
    </lineage>
</organism>
<reference evidence="2 3" key="1">
    <citation type="journal article" date="2015" name="Mol. Plant Microbe Interact.">
        <title>Comparative Genomic Analysis of Pseudomonas chlororaphis PCL1606 Reveals New Insight into Antifungal Compounds Involved in Biocontrol.</title>
        <authorList>
            <person name="Calderon C.E."/>
            <person name="Ramos C."/>
            <person name="de Vicente A."/>
            <person name="Cazorla F.M."/>
        </authorList>
    </citation>
    <scope>NUCLEOTIDE SEQUENCE [LARGE SCALE GENOMIC DNA]</scope>
    <source>
        <strain evidence="2 3">PCL1606</strain>
    </source>
</reference>
<gene>
    <name evidence="2" type="ORF">PCL1606_40210</name>
</gene>
<dbReference type="PATRIC" id="fig|587753.10.peg.4014"/>
<feature type="chain" id="PRO_5002299446" evidence="1">
    <location>
        <begin position="24"/>
        <end position="75"/>
    </location>
</feature>
<sequence length="75" mass="8375">MMLNKLRRACAIGWLLLICGCQSYSTSEPLPPKVVTVGCERPPAPEAWWMEPYAPSLTQRMLNELSPSPTKAIED</sequence>
<accession>A0A0D5Y334</accession>
<feature type="signal peptide" evidence="1">
    <location>
        <begin position="1"/>
        <end position="23"/>
    </location>
</feature>
<dbReference type="Proteomes" id="UP000032748">
    <property type="component" value="Chromosome"/>
</dbReference>
<protein>
    <submittedName>
        <fullName evidence="2">Uncharacterized protein</fullName>
    </submittedName>
</protein>
<dbReference type="PROSITE" id="PS51257">
    <property type="entry name" value="PROKAR_LIPOPROTEIN"/>
    <property type="match status" value="1"/>
</dbReference>
<dbReference type="KEGG" id="pcz:PCL1606_40210"/>
<dbReference type="OrthoDB" id="6981791at2"/>
<proteinExistence type="predicted"/>
<keyword evidence="1" id="KW-0732">Signal</keyword>
<dbReference type="EMBL" id="CP011110">
    <property type="protein sequence ID" value="AKA25470.1"/>
    <property type="molecule type" value="Genomic_DNA"/>
</dbReference>